<sequence length="128" mass="14449">MLMLCGGRAWLMETVPHHNHRPGFPAKLEAVPIASVGYFLLKTLCSADREIGLETPLPLGEKRGRFGRFLPDRPCPCRGWIGGSPSPLRKKRNRNIYTGKSELSATDLRRKGPELQHFCAELELISYY</sequence>
<dbReference type="EMBL" id="AP028911">
    <property type="protein sequence ID" value="BES92544.1"/>
    <property type="molecule type" value="Genomic_DNA"/>
</dbReference>
<reference evidence="1 2" key="1">
    <citation type="submission" date="2023-09" db="EMBL/GenBank/DDBJ databases">
        <title>Nesidiocoris tenuis whole genome shotgun sequence.</title>
        <authorList>
            <person name="Shibata T."/>
            <person name="Shimoda M."/>
            <person name="Kobayashi T."/>
            <person name="Uehara T."/>
        </authorList>
    </citation>
    <scope>NUCLEOTIDE SEQUENCE [LARGE SCALE GENOMIC DNA]</scope>
    <source>
        <strain evidence="1 2">Japan</strain>
    </source>
</reference>
<organism evidence="1 2">
    <name type="scientific">Nesidiocoris tenuis</name>
    <dbReference type="NCBI Taxonomy" id="355587"/>
    <lineage>
        <taxon>Eukaryota</taxon>
        <taxon>Metazoa</taxon>
        <taxon>Ecdysozoa</taxon>
        <taxon>Arthropoda</taxon>
        <taxon>Hexapoda</taxon>
        <taxon>Insecta</taxon>
        <taxon>Pterygota</taxon>
        <taxon>Neoptera</taxon>
        <taxon>Paraneoptera</taxon>
        <taxon>Hemiptera</taxon>
        <taxon>Heteroptera</taxon>
        <taxon>Panheteroptera</taxon>
        <taxon>Cimicomorpha</taxon>
        <taxon>Miridae</taxon>
        <taxon>Dicyphina</taxon>
        <taxon>Nesidiocoris</taxon>
    </lineage>
</organism>
<keyword evidence="2" id="KW-1185">Reference proteome</keyword>
<protein>
    <submittedName>
        <fullName evidence="1">Uncharacterized protein</fullName>
    </submittedName>
</protein>
<gene>
    <name evidence="1" type="ORF">NTJ_05353</name>
</gene>
<evidence type="ECO:0000313" key="1">
    <source>
        <dbReference type="EMBL" id="BES92544.1"/>
    </source>
</evidence>
<name>A0ABN7AJX8_9HEMI</name>
<accession>A0ABN7AJX8</accession>
<dbReference type="Proteomes" id="UP001307889">
    <property type="component" value="Chromosome 3"/>
</dbReference>
<evidence type="ECO:0000313" key="2">
    <source>
        <dbReference type="Proteomes" id="UP001307889"/>
    </source>
</evidence>
<proteinExistence type="predicted"/>